<evidence type="ECO:0000256" key="8">
    <source>
        <dbReference type="SAM" id="MobiDB-lite"/>
    </source>
</evidence>
<feature type="domain" description="Letm1 RBD" evidence="9">
    <location>
        <begin position="248"/>
        <end position="441"/>
    </location>
</feature>
<organism evidence="10 11">
    <name type="scientific">Discina gigas</name>
    <dbReference type="NCBI Taxonomy" id="1032678"/>
    <lineage>
        <taxon>Eukaryota</taxon>
        <taxon>Fungi</taxon>
        <taxon>Dikarya</taxon>
        <taxon>Ascomycota</taxon>
        <taxon>Pezizomycotina</taxon>
        <taxon>Pezizomycetes</taxon>
        <taxon>Pezizales</taxon>
        <taxon>Discinaceae</taxon>
        <taxon>Discina</taxon>
    </lineage>
</organism>
<dbReference type="Proteomes" id="UP001447188">
    <property type="component" value="Unassembled WGS sequence"/>
</dbReference>
<keyword evidence="11" id="KW-1185">Reference proteome</keyword>
<feature type="compositionally biased region" description="Basic and acidic residues" evidence="8">
    <location>
        <begin position="504"/>
        <end position="523"/>
    </location>
</feature>
<evidence type="ECO:0000256" key="6">
    <source>
        <dbReference type="ARBA" id="ARBA00023136"/>
    </source>
</evidence>
<keyword evidence="3" id="KW-0999">Mitochondrion inner membrane</keyword>
<evidence type="ECO:0000256" key="5">
    <source>
        <dbReference type="ARBA" id="ARBA00023128"/>
    </source>
</evidence>
<evidence type="ECO:0000256" key="2">
    <source>
        <dbReference type="ARBA" id="ARBA00022692"/>
    </source>
</evidence>
<dbReference type="EMBL" id="JBBBZM010000009">
    <property type="protein sequence ID" value="KAL0639673.1"/>
    <property type="molecule type" value="Genomic_DNA"/>
</dbReference>
<dbReference type="PANTHER" id="PTHR14009:SF1">
    <property type="entry name" value="MITOCHONDRIAL PROTON_CALCIUM EXCHANGER PROTEIN"/>
    <property type="match status" value="1"/>
</dbReference>
<evidence type="ECO:0000256" key="4">
    <source>
        <dbReference type="ARBA" id="ARBA00022989"/>
    </source>
</evidence>
<keyword evidence="2" id="KW-0812">Transmembrane</keyword>
<feature type="region of interest" description="Disordered" evidence="8">
    <location>
        <begin position="61"/>
        <end position="113"/>
    </location>
</feature>
<feature type="region of interest" description="Disordered" evidence="8">
    <location>
        <begin position="472"/>
        <end position="523"/>
    </location>
</feature>
<comment type="subcellular location">
    <subcellularLocation>
        <location evidence="1">Mitochondrion inner membrane</location>
        <topology evidence="1">Single-pass membrane protein</topology>
    </subcellularLocation>
</comment>
<proteinExistence type="predicted"/>
<keyword evidence="6" id="KW-0472">Membrane</keyword>
<sequence>MNASRFALNSAAKRSFLVSSARRSALRPAFGAAASRQLLRSGSHRGRPALLVLVSQRPITTDTATPGAGPVIPPPGFNTNQAKKPPPRDAATTKRAKNESTVFGKNEKAGGSETGAAELAASYNKDTASVLVMGEKAVDKKKTEKKTTVWQKVKHGVQHFWDGTKLLGAEIKISSNLALKMGSGYELSRRERRQLERTVRDLGRLVPFSVFIIVPAGELFLPVALKLFPNLLPSTYEDQKAKDLKSSKLRSTRKDVSNFLRTTMREGGIQLSAKTRQREEFAQFFQKIRTSGEAPSHEDVIKVCKIFRDDLTLDNLSRAQLVGMCRYMNLNTFGTDAILRYNIRHRMRQIKRDDRAISYEGVDSLSVPELRAAAASRGIRTHGVSPGRLRDDLNTWLELRLKHGLPSTLLVLSNAFMYQGKENEIESHYEALVAVLSSIPEELYHEIELEVNSAEGAATNKQRLEVLREQQDLIEEENEQHSAGAEGPSKPNVKDDQDIDETEDAKRAREARKADSVEAEKKA</sequence>
<dbReference type="InterPro" id="IPR044202">
    <property type="entry name" value="LETM1/MDM38-like"/>
</dbReference>
<evidence type="ECO:0000256" key="7">
    <source>
        <dbReference type="PROSITE-ProRule" id="PRU01094"/>
    </source>
</evidence>
<dbReference type="PROSITE" id="PS51758">
    <property type="entry name" value="LETM1_RBD"/>
    <property type="match status" value="1"/>
</dbReference>
<reference evidence="10 11" key="1">
    <citation type="submission" date="2024-02" db="EMBL/GenBank/DDBJ databases">
        <title>Discinaceae phylogenomics.</title>
        <authorList>
            <person name="Dirks A.C."/>
            <person name="James T.Y."/>
        </authorList>
    </citation>
    <scope>NUCLEOTIDE SEQUENCE [LARGE SCALE GENOMIC DNA]</scope>
    <source>
        <strain evidence="10 11">ACD0624</strain>
    </source>
</reference>
<dbReference type="InterPro" id="IPR033122">
    <property type="entry name" value="LETM1-like_RBD"/>
</dbReference>
<comment type="caution">
    <text evidence="10">The sequence shown here is derived from an EMBL/GenBank/DDBJ whole genome shotgun (WGS) entry which is preliminary data.</text>
</comment>
<protein>
    <submittedName>
        <fullName evidence="10">LETM1 domain-containing protein ylh47</fullName>
    </submittedName>
</protein>
<keyword evidence="4" id="KW-1133">Transmembrane helix</keyword>
<evidence type="ECO:0000313" key="11">
    <source>
        <dbReference type="Proteomes" id="UP001447188"/>
    </source>
</evidence>
<evidence type="ECO:0000313" key="10">
    <source>
        <dbReference type="EMBL" id="KAL0639673.1"/>
    </source>
</evidence>
<gene>
    <name evidence="10" type="primary">YLH47</name>
    <name evidence="10" type="ORF">Q9L58_001240</name>
</gene>
<name>A0ABR3GUR8_9PEZI</name>
<evidence type="ECO:0000256" key="3">
    <source>
        <dbReference type="ARBA" id="ARBA00022792"/>
    </source>
</evidence>
<evidence type="ECO:0000259" key="9">
    <source>
        <dbReference type="PROSITE" id="PS51758"/>
    </source>
</evidence>
<evidence type="ECO:0000256" key="1">
    <source>
        <dbReference type="ARBA" id="ARBA00004434"/>
    </source>
</evidence>
<dbReference type="Pfam" id="PF07766">
    <property type="entry name" value="LETM1_RBD"/>
    <property type="match status" value="1"/>
</dbReference>
<keyword evidence="5 7" id="KW-0496">Mitochondrion</keyword>
<dbReference type="PANTHER" id="PTHR14009">
    <property type="entry name" value="LEUCINE ZIPPER-EF-HAND CONTAINING TRANSMEMBRANE PROTEIN"/>
    <property type="match status" value="1"/>
</dbReference>
<accession>A0ABR3GUR8</accession>